<feature type="compositionally biased region" description="Acidic residues" evidence="5">
    <location>
        <begin position="655"/>
        <end position="667"/>
    </location>
</feature>
<feature type="compositionally biased region" description="Polar residues" evidence="5">
    <location>
        <begin position="831"/>
        <end position="840"/>
    </location>
</feature>
<feature type="region of interest" description="Disordered" evidence="5">
    <location>
        <begin position="197"/>
        <end position="232"/>
    </location>
</feature>
<accession>A0A0G4I323</accession>
<keyword evidence="1" id="KW-0479">Metal-binding</keyword>
<dbReference type="InterPro" id="IPR000433">
    <property type="entry name" value="Znf_ZZ"/>
</dbReference>
<protein>
    <recommendedName>
        <fullName evidence="6">ZZ-type domain-containing protein</fullName>
    </recommendedName>
</protein>
<dbReference type="InterPro" id="IPR043145">
    <property type="entry name" value="Znf_ZZ_sf"/>
</dbReference>
<feature type="compositionally biased region" description="Basic and acidic residues" evidence="5">
    <location>
        <begin position="581"/>
        <end position="591"/>
    </location>
</feature>
<sequence>MAARVKVVAGDEEKTLATAEVFLLCGVYEKNEWYRSRLKITPSPSDDRRVLFSYQQKQAVEVAVVGGPGIRVDWSSVPGGKKEWNEGQAHCLFSFEGGQEKGKEDVLIEKGSLRWTRKGSSFEALEAELDQLFPYRHEDSLGTPGPTLKILAEPSGQEEESLDLTEQNWNRALATAARRSDVSLLICLDREWERGGRGRERRSREEGERGRERRRKRTKTGGLSQEMVHKDRPQQKPIEVKVAPKVKLNIVIRRLCEFWCDKPSSSADTTNISPEYVRLIWKVDKQRRMLDNNSTPEKEGLVKMAEEGKKPELEAQIFPSTKPTAAAAAAVAAPSSPPRASCEAAAAAAASASGPLFASAEDAEPALSETALWSSNLPALPLPERVMDALASVLPSVLCGSVDEATAEQAISIFAKYAEEIKTHWEENDALVILWLHSVASCRDLFPPFFRILSELLERDRENDLPLSGLKDTILGICVEVEKEETKDVQQLGPCLLSRFLDLFLLENDAERVRLFAGFCRKLALTKQPEQVRPPHPPPSPYFFTEENETDTDSIFIDFPSHSTEGLPHLPPSIEEDGQEDAERASQRDETASPPLLHMVSLPVHAASHPEEDEDETNRDETPPADREGGEEEKQGIEERSLRETRFGDLRGGREEEDAESDSDESDSSQGVHTGYACVDCGQDPIQGRRWCCISCKGVFFCDGCKQKKTHNPNHAMRKMPPLRSLTPSPKLPASEAAPAKRSLVTSLPPSNNVTRRSLTPSLVSSHESGAGSDSHGEDLSVLRSLHSSRKDETIATCSVILREDLCVSSTEVSASAEGIQERTPPRETPQDPSALSTNLPELVQEEEETERGATVEENEEEEDEGEGDADVQFLTAAGWDRDVVWTALRKARDSGGGRNEAIEILMTM</sequence>
<name>A0A0G4I323_9ALVE</name>
<feature type="domain" description="ZZ-type" evidence="6">
    <location>
        <begin position="673"/>
        <end position="725"/>
    </location>
</feature>
<feature type="compositionally biased region" description="Basic and acidic residues" evidence="5">
    <location>
        <begin position="197"/>
        <end position="211"/>
    </location>
</feature>
<proteinExistence type="predicted"/>
<dbReference type="Gene3D" id="3.30.60.90">
    <property type="match status" value="1"/>
</dbReference>
<dbReference type="SUPFAM" id="SSF57850">
    <property type="entry name" value="RING/U-box"/>
    <property type="match status" value="1"/>
</dbReference>
<dbReference type="GO" id="GO:0008270">
    <property type="term" value="F:zinc ion binding"/>
    <property type="evidence" value="ECO:0007669"/>
    <property type="project" value="UniProtKB-KW"/>
</dbReference>
<dbReference type="VEuPathDB" id="CryptoDB:Cvel_10530"/>
<evidence type="ECO:0000313" key="7">
    <source>
        <dbReference type="EMBL" id="CEM51295.1"/>
    </source>
</evidence>
<evidence type="ECO:0000256" key="3">
    <source>
        <dbReference type="ARBA" id="ARBA00022833"/>
    </source>
</evidence>
<gene>
    <name evidence="7" type="ORF">Cvel_10530</name>
</gene>
<dbReference type="PROSITE" id="PS50135">
    <property type="entry name" value="ZF_ZZ_2"/>
    <property type="match status" value="1"/>
</dbReference>
<feature type="compositionally biased region" description="Basic and acidic residues" evidence="5">
    <location>
        <begin position="619"/>
        <end position="654"/>
    </location>
</feature>
<feature type="compositionally biased region" description="Polar residues" evidence="5">
    <location>
        <begin position="744"/>
        <end position="768"/>
    </location>
</feature>
<dbReference type="PROSITE" id="PS01357">
    <property type="entry name" value="ZF_ZZ_1"/>
    <property type="match status" value="1"/>
</dbReference>
<feature type="compositionally biased region" description="Acidic residues" evidence="5">
    <location>
        <begin position="857"/>
        <end position="870"/>
    </location>
</feature>
<dbReference type="EMBL" id="CDMZ01004903">
    <property type="protein sequence ID" value="CEM51295.1"/>
    <property type="molecule type" value="Genomic_DNA"/>
</dbReference>
<evidence type="ECO:0000256" key="1">
    <source>
        <dbReference type="ARBA" id="ARBA00022723"/>
    </source>
</evidence>
<keyword evidence="3" id="KW-0862">Zinc</keyword>
<evidence type="ECO:0000256" key="4">
    <source>
        <dbReference type="PROSITE-ProRule" id="PRU00228"/>
    </source>
</evidence>
<feature type="region of interest" description="Disordered" evidence="5">
    <location>
        <begin position="711"/>
        <end position="778"/>
    </location>
</feature>
<evidence type="ECO:0000256" key="5">
    <source>
        <dbReference type="SAM" id="MobiDB-lite"/>
    </source>
</evidence>
<dbReference type="AlphaFoldDB" id="A0A0G4I323"/>
<evidence type="ECO:0000259" key="6">
    <source>
        <dbReference type="PROSITE" id="PS50135"/>
    </source>
</evidence>
<feature type="region of interest" description="Disordered" evidence="5">
    <location>
        <begin position="815"/>
        <end position="870"/>
    </location>
</feature>
<organism evidence="7">
    <name type="scientific">Chromera velia CCMP2878</name>
    <dbReference type="NCBI Taxonomy" id="1169474"/>
    <lineage>
        <taxon>Eukaryota</taxon>
        <taxon>Sar</taxon>
        <taxon>Alveolata</taxon>
        <taxon>Colpodellida</taxon>
        <taxon>Chromeraceae</taxon>
        <taxon>Chromera</taxon>
    </lineage>
</organism>
<feature type="region of interest" description="Disordered" evidence="5">
    <location>
        <begin position="556"/>
        <end position="672"/>
    </location>
</feature>
<keyword evidence="2 4" id="KW-0863">Zinc-finger</keyword>
<reference evidence="7" key="1">
    <citation type="submission" date="2014-11" db="EMBL/GenBank/DDBJ databases">
        <authorList>
            <person name="Otto D Thomas"/>
            <person name="Naeem Raeece"/>
        </authorList>
    </citation>
    <scope>NUCLEOTIDE SEQUENCE</scope>
</reference>
<feature type="compositionally biased region" description="Basic and acidic residues" evidence="5">
    <location>
        <begin position="820"/>
        <end position="830"/>
    </location>
</feature>
<evidence type="ECO:0000256" key="2">
    <source>
        <dbReference type="ARBA" id="ARBA00022771"/>
    </source>
</evidence>